<dbReference type="AlphaFoldDB" id="A0A1Z4V5T6"/>
<dbReference type="EMBL" id="AP018316">
    <property type="protein sequence ID" value="BAZ86699.1"/>
    <property type="molecule type" value="Genomic_DNA"/>
</dbReference>
<evidence type="ECO:0008006" key="3">
    <source>
        <dbReference type="Google" id="ProtNLM"/>
    </source>
</evidence>
<name>A0A1Z4V5T6_9CYAN</name>
<keyword evidence="2" id="KW-1185">Reference proteome</keyword>
<evidence type="ECO:0000313" key="2">
    <source>
        <dbReference type="Proteomes" id="UP000218702"/>
    </source>
</evidence>
<reference evidence="1 2" key="1">
    <citation type="submission" date="2017-06" db="EMBL/GenBank/DDBJ databases">
        <title>Genome sequencing of cyanobaciteial culture collection at National Institute for Environmental Studies (NIES).</title>
        <authorList>
            <person name="Hirose Y."/>
            <person name="Shimura Y."/>
            <person name="Fujisawa T."/>
            <person name="Nakamura Y."/>
            <person name="Kawachi M."/>
        </authorList>
    </citation>
    <scope>NUCLEOTIDE SEQUENCE [LARGE SCALE GENOMIC DNA]</scope>
    <source>
        <strain evidence="1 2">NIES-806</strain>
    </source>
</reference>
<dbReference type="NCBIfam" id="TIGR04062">
    <property type="entry name" value="dnd_assoc_4"/>
    <property type="match status" value="1"/>
</dbReference>
<dbReference type="RefSeq" id="WP_096668309.1">
    <property type="nucleotide sequence ID" value="NZ_AP018316.1"/>
</dbReference>
<accession>A0A1Z4V5T6</accession>
<evidence type="ECO:0000313" key="1">
    <source>
        <dbReference type="EMBL" id="BAZ86699.1"/>
    </source>
</evidence>
<dbReference type="Proteomes" id="UP000218702">
    <property type="component" value="Chromosome"/>
</dbReference>
<organism evidence="1 2">
    <name type="scientific">Dolichospermum compactum NIES-806</name>
    <dbReference type="NCBI Taxonomy" id="1973481"/>
    <lineage>
        <taxon>Bacteria</taxon>
        <taxon>Bacillati</taxon>
        <taxon>Cyanobacteriota</taxon>
        <taxon>Cyanophyceae</taxon>
        <taxon>Nostocales</taxon>
        <taxon>Aphanizomenonaceae</taxon>
        <taxon>Dolichospermum</taxon>
        <taxon>Dolichospermum compactum</taxon>
    </lineage>
</organism>
<protein>
    <recommendedName>
        <fullName evidence="3">Dnd system-associated protein 4</fullName>
    </recommendedName>
</protein>
<dbReference type="OrthoDB" id="3687123at2"/>
<gene>
    <name evidence="1" type="ORF">NIES806_29150</name>
</gene>
<proteinExistence type="predicted"/>
<sequence length="157" mass="17793">MAANRIKIAQDKAELVKSLLASKETPGVFQTYVEVMIFAAALGVKYKKSVPLGDTTKREPSPIPQENFASLGYDKIIKLLGIVETSDIQILASREDEYEDKRTQVFEEYANGGLEILQTELRGIVDYEIQFLLILKKAIDYQENNIEGEFNLTRFLK</sequence>
<dbReference type="InterPro" id="IPR023983">
    <property type="entry name" value="DNA_S_mod_dnd_assoc_4"/>
</dbReference>
<dbReference type="KEGG" id="dcm:NIES806_29150"/>